<dbReference type="Gene3D" id="1.25.40.10">
    <property type="entry name" value="Tetratricopeptide repeat domain"/>
    <property type="match status" value="1"/>
</dbReference>
<keyword evidence="2" id="KW-1185">Reference proteome</keyword>
<dbReference type="EMBL" id="FXYH01000040">
    <property type="protein sequence ID" value="SMX50665.1"/>
    <property type="molecule type" value="Genomic_DNA"/>
</dbReference>
<evidence type="ECO:0000313" key="1">
    <source>
        <dbReference type="EMBL" id="SMX50665.1"/>
    </source>
</evidence>
<dbReference type="AlphaFoldDB" id="A0A238L6F0"/>
<dbReference type="OrthoDB" id="7814507at2"/>
<protein>
    <recommendedName>
        <fullName evidence="3">Tetratricopeptide repeat protein</fullName>
    </recommendedName>
</protein>
<dbReference type="Proteomes" id="UP000220836">
    <property type="component" value="Unassembled WGS sequence"/>
</dbReference>
<accession>A0A238L6F0</accession>
<dbReference type="RefSeq" id="WP_097807133.1">
    <property type="nucleotide sequence ID" value="NZ_FXYH01000040.1"/>
</dbReference>
<sequence>MSPQEKLNAARQILTKGNPLQALVLFEQIVDDQPMSSLHQEAMIGASRALAQLGHIGRATDTAHEALNRWPDDYSVLLINAECAKLAGNGTAEEAFCRRAFAAAPDKLITATTLCQKLLATHQWDALQDVHDSFVKLTKKRAPLLSFQALKHTYAGEASEGLAIWQEILEQPGIRPAKKLQALKGVTMCLVQTEDYSELRKLFESYPETGSERPALLSGLPANPSWKGMQFFPNSLLRAAAELRPQNAAAETAYQQRISQLGTFEGFSEVASRQFERRGIIRTHLSDQIAAISVPQKQIKVTQKLLSFWKLCGEPYGTLNEWLVAKNWEAQANDLTRLFTFMEIEDEDQVFEQISDITVPPDYTLIHEALEKNSGCLLAGSHLGPVWAHAFLTSRHFENLGIIGGKPRPRLGRGDKDVSMRREPVKARRDIQKHLSQNAIMWCGPDSVHKTDPKNLFDSAFGPLPVQISYAHIQFRTGAPGLWSERYWKDKQIHISFKKMPSPEPDEGLKDYTKRWCETYLAYLTDLIKHRLADSQFAQIIGRDWTY</sequence>
<dbReference type="SUPFAM" id="SSF48452">
    <property type="entry name" value="TPR-like"/>
    <property type="match status" value="1"/>
</dbReference>
<evidence type="ECO:0000313" key="2">
    <source>
        <dbReference type="Proteomes" id="UP000220836"/>
    </source>
</evidence>
<name>A0A238L6F0_9RHOB</name>
<reference evidence="1 2" key="1">
    <citation type="submission" date="2017-05" db="EMBL/GenBank/DDBJ databases">
        <authorList>
            <person name="Song R."/>
            <person name="Chenine A.L."/>
            <person name="Ruprecht R.M."/>
        </authorList>
    </citation>
    <scope>NUCLEOTIDE SEQUENCE [LARGE SCALE GENOMIC DNA]</scope>
    <source>
        <strain evidence="1 2">CECT 8663</strain>
    </source>
</reference>
<proteinExistence type="predicted"/>
<evidence type="ECO:0008006" key="3">
    <source>
        <dbReference type="Google" id="ProtNLM"/>
    </source>
</evidence>
<gene>
    <name evidence="1" type="ORF">PEV8663_04751</name>
</gene>
<organism evidence="1 2">
    <name type="scientific">Pelagimonas varians</name>
    <dbReference type="NCBI Taxonomy" id="696760"/>
    <lineage>
        <taxon>Bacteria</taxon>
        <taxon>Pseudomonadati</taxon>
        <taxon>Pseudomonadota</taxon>
        <taxon>Alphaproteobacteria</taxon>
        <taxon>Rhodobacterales</taxon>
        <taxon>Roseobacteraceae</taxon>
        <taxon>Pelagimonas</taxon>
    </lineage>
</organism>
<dbReference type="InterPro" id="IPR011990">
    <property type="entry name" value="TPR-like_helical_dom_sf"/>
</dbReference>